<accession>A0ABS8BWX3</accession>
<gene>
    <name evidence="1" type="ORF">LGQ03_13435</name>
</gene>
<sequence length="447" mass="49220">MTSGFNDVRVSDNKPLAMVKSKVPQRDPSDFNNTQQGRDSFKRMAQLDSAFQSAFLRAPNSDPLLLPTNYVWRDPALIPPRPWIYGSHLLRRQASVTVAPGGLGKSSLSIVEGLAMVTGRDLLGDNVHDGPKSVWLFNLEDPLDELERRIAAAMQLHGILGSELGTRLHIDSGRDRPLCTAIQTRNGAQIIEPVFEDLARQIRGRKIDVLVVDPFVSSHRVSENDNGAIDLVAKKWAKLADECNCAIELIHHTRKTNGEEATTEAARGASALLSVARSGRVLNRMTSYERESAGIPVDDLSTYFAVTRDKANLAPAGLRQWRHMASVHLANGDDVGVAEAWKWPDTFDGLTVKDLLSVQNAIDGKLPRYSHQAGGDWVGVIVADVLGLHAITDRKRIKKIIETWIQTGALVKVMCDDKKRMKRPCLKVGDWAAERSATPPYKHGGAK</sequence>
<dbReference type="InterPro" id="IPR027417">
    <property type="entry name" value="P-loop_NTPase"/>
</dbReference>
<organism evidence="1 2">
    <name type="scientific">Loktanella gaetbuli</name>
    <dbReference type="NCBI Taxonomy" id="2881335"/>
    <lineage>
        <taxon>Bacteria</taxon>
        <taxon>Pseudomonadati</taxon>
        <taxon>Pseudomonadota</taxon>
        <taxon>Alphaproteobacteria</taxon>
        <taxon>Rhodobacterales</taxon>
        <taxon>Roseobacteraceae</taxon>
        <taxon>Loktanella</taxon>
    </lineage>
</organism>
<dbReference type="EMBL" id="JAJATZ010000006">
    <property type="protein sequence ID" value="MCB5200247.1"/>
    <property type="molecule type" value="Genomic_DNA"/>
</dbReference>
<evidence type="ECO:0000313" key="2">
    <source>
        <dbReference type="Proteomes" id="UP001138961"/>
    </source>
</evidence>
<proteinExistence type="predicted"/>
<name>A0ABS8BWX3_9RHOB</name>
<dbReference type="Gene3D" id="3.40.50.300">
    <property type="entry name" value="P-loop containing nucleotide triphosphate hydrolases"/>
    <property type="match status" value="1"/>
</dbReference>
<keyword evidence="2" id="KW-1185">Reference proteome</keyword>
<comment type="caution">
    <text evidence="1">The sequence shown here is derived from an EMBL/GenBank/DDBJ whole genome shotgun (WGS) entry which is preliminary data.</text>
</comment>
<evidence type="ECO:0000313" key="1">
    <source>
        <dbReference type="EMBL" id="MCB5200247.1"/>
    </source>
</evidence>
<dbReference type="Proteomes" id="UP001138961">
    <property type="component" value="Unassembled WGS sequence"/>
</dbReference>
<dbReference type="Pfam" id="PF13481">
    <property type="entry name" value="AAA_25"/>
    <property type="match status" value="1"/>
</dbReference>
<dbReference type="SUPFAM" id="SSF52540">
    <property type="entry name" value="P-loop containing nucleoside triphosphate hydrolases"/>
    <property type="match status" value="1"/>
</dbReference>
<dbReference type="RefSeq" id="WP_226748817.1">
    <property type="nucleotide sequence ID" value="NZ_JAJATZ010000006.1"/>
</dbReference>
<protein>
    <submittedName>
        <fullName evidence="1">AAA family ATPase</fullName>
    </submittedName>
</protein>
<reference evidence="1" key="1">
    <citation type="submission" date="2021-10" db="EMBL/GenBank/DDBJ databases">
        <title>Loktanella gaetbuli sp. nov., isolated from a tidal flat.</title>
        <authorList>
            <person name="Park S."/>
            <person name="Yoon J.-H."/>
        </authorList>
    </citation>
    <scope>NUCLEOTIDE SEQUENCE</scope>
    <source>
        <strain evidence="1">TSTF-M6</strain>
    </source>
</reference>